<dbReference type="InterPro" id="IPR052197">
    <property type="entry name" value="ComplexI_49kDa-like"/>
</dbReference>
<keyword evidence="2" id="KW-0460">Magnesium</keyword>
<name>A0A7C3F380_9CREN</name>
<protein>
    <submittedName>
        <fullName evidence="4">NADH dehydrogenase subunit</fullName>
    </submittedName>
</protein>
<dbReference type="InterPro" id="IPR001135">
    <property type="entry name" value="NADH_Q_OxRdtase_suD"/>
</dbReference>
<evidence type="ECO:0000256" key="2">
    <source>
        <dbReference type="PIRSR" id="PIRSR601501-1"/>
    </source>
</evidence>
<feature type="binding site" evidence="2">
    <location>
        <position position="324"/>
    </location>
    <ligand>
        <name>Mg(2+)</name>
        <dbReference type="ChEBI" id="CHEBI:18420"/>
    </ligand>
</feature>
<evidence type="ECO:0000313" key="4">
    <source>
        <dbReference type="EMBL" id="HFK19666.1"/>
    </source>
</evidence>
<dbReference type="Pfam" id="PF00374">
    <property type="entry name" value="NiFeSe_Hases"/>
    <property type="match status" value="1"/>
</dbReference>
<feature type="binding site" evidence="2">
    <location>
        <position position="48"/>
    </location>
    <ligand>
        <name>Mg(2+)</name>
        <dbReference type="ChEBI" id="CHEBI:18420"/>
    </ligand>
</feature>
<gene>
    <name evidence="4" type="ORF">ENS19_00080</name>
</gene>
<keyword evidence="2" id="KW-0479">Metal-binding</keyword>
<dbReference type="Gene3D" id="1.10.645.10">
    <property type="entry name" value="Cytochrome-c3 Hydrogenase, chain B"/>
    <property type="match status" value="1"/>
</dbReference>
<accession>A0A7C3F380</accession>
<dbReference type="InterPro" id="IPR001501">
    <property type="entry name" value="Ni-dep_hyd_lsu"/>
</dbReference>
<dbReference type="InterPro" id="IPR029014">
    <property type="entry name" value="NiFe-Hase_large"/>
</dbReference>
<evidence type="ECO:0000259" key="3">
    <source>
        <dbReference type="Pfam" id="PF00346"/>
    </source>
</evidence>
<feature type="binding site" evidence="2">
    <location>
        <position position="70"/>
    </location>
    <ligand>
        <name>Ni(2+)</name>
        <dbReference type="ChEBI" id="CHEBI:49786"/>
    </ligand>
</feature>
<dbReference type="SUPFAM" id="SSF56762">
    <property type="entry name" value="HydB/Nqo4-like"/>
    <property type="match status" value="1"/>
</dbReference>
<dbReference type="PANTHER" id="PTHR43485">
    <property type="entry name" value="HYDROGENASE-4 COMPONENT G"/>
    <property type="match status" value="1"/>
</dbReference>
<dbReference type="GO" id="GO:0016651">
    <property type="term" value="F:oxidoreductase activity, acting on NAD(P)H"/>
    <property type="evidence" value="ECO:0007669"/>
    <property type="project" value="InterPro"/>
</dbReference>
<feature type="binding site" evidence="2">
    <location>
        <position position="360"/>
    </location>
    <ligand>
        <name>Fe cation</name>
        <dbReference type="ChEBI" id="CHEBI:24875"/>
    </ligand>
</feature>
<comment type="cofactor">
    <cofactor evidence="2">
        <name>Ni(2+)</name>
        <dbReference type="ChEBI" id="CHEBI:49786"/>
    </cofactor>
</comment>
<dbReference type="AlphaFoldDB" id="A0A7C3F380"/>
<dbReference type="GO" id="GO:0051287">
    <property type="term" value="F:NAD binding"/>
    <property type="evidence" value="ECO:0007669"/>
    <property type="project" value="InterPro"/>
</dbReference>
<dbReference type="Pfam" id="PF00346">
    <property type="entry name" value="Complex1_49kDa"/>
    <property type="match status" value="1"/>
</dbReference>
<feature type="binding site" evidence="2">
    <location>
        <position position="67"/>
    </location>
    <ligand>
        <name>Ni(2+)</name>
        <dbReference type="ChEBI" id="CHEBI:49786"/>
    </ligand>
</feature>
<dbReference type="InterPro" id="IPR018194">
    <property type="entry name" value="Ni-dep_hyd_lsu_Ni_BS"/>
</dbReference>
<dbReference type="PROSITE" id="PS00507">
    <property type="entry name" value="NI_HGENASE_L_1"/>
    <property type="match status" value="1"/>
</dbReference>
<sequence length="383" mass="42397">MGYASTIKVPFGPQHPALKEPEHFLFEVEGDTVVGVKPRIGYVHRGMEKAFELGTYTHDLYLAERICGICTAAHTTCYTQAVEELMGIEAPPRAKYIRTIIAELERIQSHSLWIGIVAHEAGFDTFFMYVWRDREAVMNLFEELTGGRVLHAMNAIGGVRRDITPEGASKIRKVLDYFEGRTKEYLRVIRTEQTFLKRTQGVGILKPNEAVKLGAVGPTLRASGRKDDVRIDDPYVAYGEIPFNAISSDGCDALSRTLVRAEEMIESIRIIRHALDKMPVGAIRVRAPKVAPPAETVSRVEAPRGELIHYARSNGTAKPERYKVRSPTLANIPSLCKTLTGIHVADIPIILAGIDPCFSCMDRLLVPVKGGGGTRHIAKLRVG</sequence>
<keyword evidence="2" id="KW-0533">Nickel</keyword>
<feature type="binding site" evidence="2">
    <location>
        <position position="357"/>
    </location>
    <ligand>
        <name>Ni(2+)</name>
        <dbReference type="ChEBI" id="CHEBI:49786"/>
    </ligand>
</feature>
<comment type="caution">
    <text evidence="4">The sequence shown here is derived from an EMBL/GenBank/DDBJ whole genome shotgun (WGS) entry which is preliminary data.</text>
</comment>
<dbReference type="GO" id="GO:0016151">
    <property type="term" value="F:nickel cation binding"/>
    <property type="evidence" value="ECO:0007669"/>
    <property type="project" value="InterPro"/>
</dbReference>
<proteinExistence type="predicted"/>
<dbReference type="GO" id="GO:0048038">
    <property type="term" value="F:quinone binding"/>
    <property type="evidence" value="ECO:0007669"/>
    <property type="project" value="InterPro"/>
</dbReference>
<dbReference type="GO" id="GO:0008901">
    <property type="term" value="F:ferredoxin hydrogenase activity"/>
    <property type="evidence" value="ECO:0007669"/>
    <property type="project" value="InterPro"/>
</dbReference>
<keyword evidence="1" id="KW-0560">Oxidoreductase</keyword>
<dbReference type="EMBL" id="DSTX01000001">
    <property type="protein sequence ID" value="HFK19666.1"/>
    <property type="molecule type" value="Genomic_DNA"/>
</dbReference>
<dbReference type="PANTHER" id="PTHR43485:SF1">
    <property type="entry name" value="FORMATE HYDROGENLYASE SUBUNIT 5-RELATED"/>
    <property type="match status" value="1"/>
</dbReference>
<keyword evidence="2" id="KW-0408">Iron</keyword>
<comment type="cofactor">
    <cofactor evidence="2">
        <name>Fe cation</name>
        <dbReference type="ChEBI" id="CHEBI:24875"/>
    </cofactor>
</comment>
<feature type="binding site" evidence="2">
    <location>
        <position position="70"/>
    </location>
    <ligand>
        <name>Fe cation</name>
        <dbReference type="ChEBI" id="CHEBI:24875"/>
    </ligand>
</feature>
<reference evidence="4" key="1">
    <citation type="journal article" date="2020" name="mSystems">
        <title>Genome- and Community-Level Interaction Insights into Carbon Utilization and Element Cycling Functions of Hydrothermarchaeota in Hydrothermal Sediment.</title>
        <authorList>
            <person name="Zhou Z."/>
            <person name="Liu Y."/>
            <person name="Xu W."/>
            <person name="Pan J."/>
            <person name="Luo Z.H."/>
            <person name="Li M."/>
        </authorList>
    </citation>
    <scope>NUCLEOTIDE SEQUENCE [LARGE SCALE GENOMIC DNA]</scope>
    <source>
        <strain evidence="4">SpSt-468</strain>
    </source>
</reference>
<evidence type="ECO:0000256" key="1">
    <source>
        <dbReference type="ARBA" id="ARBA00023002"/>
    </source>
</evidence>
<feature type="domain" description="NADH-quinone oxidoreductase subunit D" evidence="3">
    <location>
        <begin position="122"/>
        <end position="295"/>
    </location>
</feature>
<organism evidence="4">
    <name type="scientific">Candidatus Methanomethylicus mesodigestus</name>
    <dbReference type="NCBI Taxonomy" id="1867258"/>
    <lineage>
        <taxon>Archaea</taxon>
        <taxon>Thermoproteota</taxon>
        <taxon>Methanosuratincolia</taxon>
        <taxon>Candidatus Methanomethylicales</taxon>
        <taxon>Candidatus Methanomethylicaceae</taxon>
        <taxon>Candidatus Methanomethylicus</taxon>
    </lineage>
</organism>